<dbReference type="RefSeq" id="WP_123193028.1">
    <property type="nucleotide sequence ID" value="NZ_QICD01000035.1"/>
</dbReference>
<gene>
    <name evidence="1" type="ORF">DMP08_11540</name>
</gene>
<organism evidence="1 2">
    <name type="scientific">Paraeggerthella hongkongensis</name>
    <dbReference type="NCBI Taxonomy" id="230658"/>
    <lineage>
        <taxon>Bacteria</taxon>
        <taxon>Bacillati</taxon>
        <taxon>Actinomycetota</taxon>
        <taxon>Coriobacteriia</taxon>
        <taxon>Eggerthellales</taxon>
        <taxon>Eggerthellaceae</taxon>
        <taxon>Paraeggerthella</taxon>
    </lineage>
</organism>
<keyword evidence="2" id="KW-1185">Reference proteome</keyword>
<dbReference type="AlphaFoldDB" id="A0A3N0AVI5"/>
<reference evidence="2" key="1">
    <citation type="submission" date="2018-05" db="EMBL/GenBank/DDBJ databases">
        <title>Genome Sequencing of selected type strains of the family Eggerthellaceae.</title>
        <authorList>
            <person name="Danylec N."/>
            <person name="Stoll D.A."/>
            <person name="Doetsch A."/>
            <person name="Huch M."/>
        </authorList>
    </citation>
    <scope>NUCLEOTIDE SEQUENCE [LARGE SCALE GENOMIC DNA]</scope>
    <source>
        <strain evidence="2">DSM 16106</strain>
    </source>
</reference>
<sequence length="174" mass="19067">METTTRLGLKLPGDNDLVDPADFCGNDRVIERYITTLTQAASAYAPSALNLTNQYKTVPFGSIVKTGHAFSLSGGGIRIAEAGFAKVSVHIYANSLPAGDALEVDIRKNGTTFWQYSAEDSDSTYVVFDLVSRLIPVAANDIITMAVRNWQYVRGKIVPESTYMTVDLYKNLNF</sequence>
<name>A0A3N0AVI5_9ACTN</name>
<protein>
    <submittedName>
        <fullName evidence="1">Uncharacterized protein</fullName>
    </submittedName>
</protein>
<comment type="caution">
    <text evidence="1">The sequence shown here is derived from an EMBL/GenBank/DDBJ whole genome shotgun (WGS) entry which is preliminary data.</text>
</comment>
<proteinExistence type="predicted"/>
<dbReference type="EMBL" id="QICD01000035">
    <property type="protein sequence ID" value="RNL38882.1"/>
    <property type="molecule type" value="Genomic_DNA"/>
</dbReference>
<accession>A0A3N0AVI5</accession>
<evidence type="ECO:0000313" key="2">
    <source>
        <dbReference type="Proteomes" id="UP000278632"/>
    </source>
</evidence>
<evidence type="ECO:0000313" key="1">
    <source>
        <dbReference type="EMBL" id="RNL38882.1"/>
    </source>
</evidence>
<dbReference type="Proteomes" id="UP000278632">
    <property type="component" value="Unassembled WGS sequence"/>
</dbReference>